<name>A0A8J5MSC8_HOMAM</name>
<proteinExistence type="predicted"/>
<accession>A0A8J5MSC8</accession>
<keyword evidence="2" id="KW-1185">Reference proteome</keyword>
<gene>
    <name evidence="1" type="primary">RAD52-L2</name>
    <name evidence="1" type="ORF">Hamer_G007516</name>
</gene>
<sequence length="103" mass="12013">MFFYQERNNGKYSSFFTLILSRFAFQSAMKAAFSKFIIIRLKNGKITAEVDTTQCDPLIYDPAWDNPVVKVNDVNYDPDDEEECEDLEDMTEEQLEELLNVPL</sequence>
<organism evidence="1 2">
    <name type="scientific">Homarus americanus</name>
    <name type="common">American lobster</name>
    <dbReference type="NCBI Taxonomy" id="6706"/>
    <lineage>
        <taxon>Eukaryota</taxon>
        <taxon>Metazoa</taxon>
        <taxon>Ecdysozoa</taxon>
        <taxon>Arthropoda</taxon>
        <taxon>Crustacea</taxon>
        <taxon>Multicrustacea</taxon>
        <taxon>Malacostraca</taxon>
        <taxon>Eumalacostraca</taxon>
        <taxon>Eucarida</taxon>
        <taxon>Decapoda</taxon>
        <taxon>Pleocyemata</taxon>
        <taxon>Astacidea</taxon>
        <taxon>Nephropoidea</taxon>
        <taxon>Nephropidae</taxon>
        <taxon>Homarus</taxon>
    </lineage>
</organism>
<dbReference type="EMBL" id="JAHLQT010028808">
    <property type="protein sequence ID" value="KAG7161854.1"/>
    <property type="molecule type" value="Genomic_DNA"/>
</dbReference>
<dbReference type="AlphaFoldDB" id="A0A8J5MSC8"/>
<evidence type="ECO:0000313" key="1">
    <source>
        <dbReference type="EMBL" id="KAG7161854.1"/>
    </source>
</evidence>
<protein>
    <submittedName>
        <fullName evidence="1">Putative DNA repair protein RAD52-like</fullName>
    </submittedName>
</protein>
<comment type="caution">
    <text evidence="1">The sequence shown here is derived from an EMBL/GenBank/DDBJ whole genome shotgun (WGS) entry which is preliminary data.</text>
</comment>
<evidence type="ECO:0000313" key="2">
    <source>
        <dbReference type="Proteomes" id="UP000747542"/>
    </source>
</evidence>
<dbReference type="Proteomes" id="UP000747542">
    <property type="component" value="Unassembled WGS sequence"/>
</dbReference>
<reference evidence="1" key="1">
    <citation type="journal article" date="2021" name="Sci. Adv.">
        <title>The American lobster genome reveals insights on longevity, neural, and immune adaptations.</title>
        <authorList>
            <person name="Polinski J.M."/>
            <person name="Zimin A.V."/>
            <person name="Clark K.F."/>
            <person name="Kohn A.B."/>
            <person name="Sadowski N."/>
            <person name="Timp W."/>
            <person name="Ptitsyn A."/>
            <person name="Khanna P."/>
            <person name="Romanova D.Y."/>
            <person name="Williams P."/>
            <person name="Greenwood S.J."/>
            <person name="Moroz L.L."/>
            <person name="Walt D.R."/>
            <person name="Bodnar A.G."/>
        </authorList>
    </citation>
    <scope>NUCLEOTIDE SEQUENCE</scope>
    <source>
        <strain evidence="1">GMGI-L3</strain>
    </source>
</reference>